<sequence length="62" mass="6627">MAVGRALHRSCSLFTTIRASEENRVLIITKPKSLLESNTRYAQGGIAAAISDAKRPARVGAT</sequence>
<dbReference type="EMBL" id="VDCQ01000042">
    <property type="protein sequence ID" value="TNJ63490.1"/>
    <property type="molecule type" value="Genomic_DNA"/>
</dbReference>
<dbReference type="Proteomes" id="UP000307943">
    <property type="component" value="Unassembled WGS sequence"/>
</dbReference>
<protein>
    <submittedName>
        <fullName evidence="1">Uncharacterized protein</fullName>
    </submittedName>
</protein>
<accession>A0A5C4T424</accession>
<comment type="caution">
    <text evidence="1">The sequence shown here is derived from an EMBL/GenBank/DDBJ whole genome shotgun (WGS) entry which is preliminary data.</text>
</comment>
<dbReference type="InterPro" id="IPR036188">
    <property type="entry name" value="FAD/NAD-bd_sf"/>
</dbReference>
<proteinExistence type="predicted"/>
<evidence type="ECO:0000313" key="2">
    <source>
        <dbReference type="Proteomes" id="UP000307943"/>
    </source>
</evidence>
<organism evidence="1 2">
    <name type="scientific">Paenibacillus hemerocallicola</name>
    <dbReference type="NCBI Taxonomy" id="1172614"/>
    <lineage>
        <taxon>Bacteria</taxon>
        <taxon>Bacillati</taxon>
        <taxon>Bacillota</taxon>
        <taxon>Bacilli</taxon>
        <taxon>Bacillales</taxon>
        <taxon>Paenibacillaceae</taxon>
        <taxon>Paenibacillus</taxon>
    </lineage>
</organism>
<keyword evidence="2" id="KW-1185">Reference proteome</keyword>
<dbReference type="AlphaFoldDB" id="A0A5C4T424"/>
<dbReference type="Gene3D" id="3.50.50.60">
    <property type="entry name" value="FAD/NAD(P)-binding domain"/>
    <property type="match status" value="1"/>
</dbReference>
<dbReference type="OrthoDB" id="9806724at2"/>
<reference evidence="1 2" key="1">
    <citation type="submission" date="2019-05" db="EMBL/GenBank/DDBJ databases">
        <title>We sequenced the genome of Paenibacillus hemerocallicola KCTC 33185 for further insight into its adaptation and study the phylogeny of Paenibacillus.</title>
        <authorList>
            <person name="Narsing Rao M.P."/>
        </authorList>
    </citation>
    <scope>NUCLEOTIDE SEQUENCE [LARGE SCALE GENOMIC DNA]</scope>
    <source>
        <strain evidence="1 2">KCTC 33185</strain>
    </source>
</reference>
<gene>
    <name evidence="1" type="ORF">FE784_25270</name>
</gene>
<name>A0A5C4T424_9BACL</name>
<evidence type="ECO:0000313" key="1">
    <source>
        <dbReference type="EMBL" id="TNJ63490.1"/>
    </source>
</evidence>